<feature type="compositionally biased region" description="Basic residues" evidence="1">
    <location>
        <begin position="1"/>
        <end position="10"/>
    </location>
</feature>
<proteinExistence type="predicted"/>
<accession>A0A4Y9XUA3</accession>
<dbReference type="Proteomes" id="UP000298327">
    <property type="component" value="Unassembled WGS sequence"/>
</dbReference>
<feature type="compositionally biased region" description="Basic and acidic residues" evidence="1">
    <location>
        <begin position="29"/>
        <end position="39"/>
    </location>
</feature>
<dbReference type="EMBL" id="SEOQ01001125">
    <property type="protein sequence ID" value="TFY53635.1"/>
    <property type="molecule type" value="Genomic_DNA"/>
</dbReference>
<organism evidence="2 3">
    <name type="scientific">Dentipellis fragilis</name>
    <dbReference type="NCBI Taxonomy" id="205917"/>
    <lineage>
        <taxon>Eukaryota</taxon>
        <taxon>Fungi</taxon>
        <taxon>Dikarya</taxon>
        <taxon>Basidiomycota</taxon>
        <taxon>Agaricomycotina</taxon>
        <taxon>Agaricomycetes</taxon>
        <taxon>Russulales</taxon>
        <taxon>Hericiaceae</taxon>
        <taxon>Dentipellis</taxon>
    </lineage>
</organism>
<name>A0A4Y9XUA3_9AGAM</name>
<keyword evidence="3" id="KW-1185">Reference proteome</keyword>
<comment type="caution">
    <text evidence="2">The sequence shown here is derived from an EMBL/GenBank/DDBJ whole genome shotgun (WGS) entry which is preliminary data.</text>
</comment>
<evidence type="ECO:0000313" key="3">
    <source>
        <dbReference type="Proteomes" id="UP000298327"/>
    </source>
</evidence>
<evidence type="ECO:0000313" key="2">
    <source>
        <dbReference type="EMBL" id="TFY53635.1"/>
    </source>
</evidence>
<protein>
    <submittedName>
        <fullName evidence="2">Uncharacterized protein</fullName>
    </submittedName>
</protein>
<dbReference type="AlphaFoldDB" id="A0A4Y9XUA3"/>
<evidence type="ECO:0000256" key="1">
    <source>
        <dbReference type="SAM" id="MobiDB-lite"/>
    </source>
</evidence>
<gene>
    <name evidence="2" type="ORF">EVG20_g10027</name>
</gene>
<feature type="compositionally biased region" description="Basic and acidic residues" evidence="1">
    <location>
        <begin position="11"/>
        <end position="20"/>
    </location>
</feature>
<sequence length="275" mass="29912">MLPRLRPARLQRRDPYRDGHAQPSPSQVRDSHAASRRDPLASQRARSHMEGSLPNGEGMHGRETRCRFPGPLSGMRMVINNQINHANEKAPPLGEKIACRMPPRLVTPYARATTLRSLLTVSVCRSCPAPLYVPANAFTGNGSGDRSPGPVAATATILPERRPSDQSTSGPHYPSTWFMTSALATAAPSNLRNEVLLMCRCWAVSKDLAQTPALWSSSIQIKSEGRVPTTLIRIRRDADLACAFLALVNPRFSLPDAALLINYGTRSSALSLSDG</sequence>
<feature type="region of interest" description="Disordered" evidence="1">
    <location>
        <begin position="1"/>
        <end position="67"/>
    </location>
</feature>
<reference evidence="2 3" key="1">
    <citation type="submission" date="2019-02" db="EMBL/GenBank/DDBJ databases">
        <title>Genome sequencing of the rare red list fungi Dentipellis fragilis.</title>
        <authorList>
            <person name="Buettner E."/>
            <person name="Kellner H."/>
        </authorList>
    </citation>
    <scope>NUCLEOTIDE SEQUENCE [LARGE SCALE GENOMIC DNA]</scope>
    <source>
        <strain evidence="2 3">DSM 105465</strain>
    </source>
</reference>